<reference evidence="3" key="3">
    <citation type="journal article" date="2014" name="Nature">
        <title>Elephant shark genome provides unique insights into gnathostome evolution.</title>
        <authorList>
            <consortium name="International Elephant Shark Genome Sequencing Consortium"/>
            <person name="Venkatesh B."/>
            <person name="Lee A.P."/>
            <person name="Ravi V."/>
            <person name="Maurya A.K."/>
            <person name="Lian M.M."/>
            <person name="Swann J.B."/>
            <person name="Ohta Y."/>
            <person name="Flajnik M.F."/>
            <person name="Sutoh Y."/>
            <person name="Kasahara M."/>
            <person name="Hoon S."/>
            <person name="Gangu V."/>
            <person name="Roy S.W."/>
            <person name="Irimia M."/>
            <person name="Korzh V."/>
            <person name="Kondrychyn I."/>
            <person name="Lim Z.W."/>
            <person name="Tay B.H."/>
            <person name="Tohari S."/>
            <person name="Kong K.W."/>
            <person name="Ho S."/>
            <person name="Lorente-Galdos B."/>
            <person name="Quilez J."/>
            <person name="Marques-Bonet T."/>
            <person name="Raney B.J."/>
            <person name="Ingham P.W."/>
            <person name="Tay A."/>
            <person name="Hillier L.W."/>
            <person name="Minx P."/>
            <person name="Boehm T."/>
            <person name="Wilson R.K."/>
            <person name="Brenner S."/>
            <person name="Warren W.C."/>
        </authorList>
    </citation>
    <scope>NUCLEOTIDE SEQUENCE [LARGE SCALE GENOMIC DNA]</scope>
</reference>
<reference evidence="3" key="2">
    <citation type="journal article" date="2007" name="PLoS Biol.">
        <title>Survey sequencing and comparative analysis of the elephant shark (Callorhinchus milii) genome.</title>
        <authorList>
            <person name="Venkatesh B."/>
            <person name="Kirkness E.F."/>
            <person name="Loh Y.H."/>
            <person name="Halpern A.L."/>
            <person name="Lee A.P."/>
            <person name="Johnson J."/>
            <person name="Dandona N."/>
            <person name="Viswanathan L.D."/>
            <person name="Tay A."/>
            <person name="Venter J.C."/>
            <person name="Strausberg R.L."/>
            <person name="Brenner S."/>
        </authorList>
    </citation>
    <scope>NUCLEOTIDE SEQUENCE [LARGE SCALE GENOMIC DNA]</scope>
</reference>
<feature type="transmembrane region" description="Helical" evidence="1">
    <location>
        <begin position="27"/>
        <end position="54"/>
    </location>
</feature>
<dbReference type="Ensembl" id="ENSCMIT00000000301.1">
    <property type="protein sequence ID" value="ENSCMIP00000000268.1"/>
    <property type="gene ID" value="ENSCMIG00000000218.1"/>
</dbReference>
<dbReference type="Proteomes" id="UP000314986">
    <property type="component" value="Unassembled WGS sequence"/>
</dbReference>
<keyword evidence="1" id="KW-1133">Transmembrane helix</keyword>
<reference evidence="3" key="1">
    <citation type="journal article" date="2006" name="Science">
        <title>Ancient noncoding elements conserved in the human genome.</title>
        <authorList>
            <person name="Venkatesh B."/>
            <person name="Kirkness E.F."/>
            <person name="Loh Y.H."/>
            <person name="Halpern A.L."/>
            <person name="Lee A.P."/>
            <person name="Johnson J."/>
            <person name="Dandona N."/>
            <person name="Viswanathan L.D."/>
            <person name="Tay A."/>
            <person name="Venter J.C."/>
            <person name="Strausberg R.L."/>
            <person name="Brenner S."/>
        </authorList>
    </citation>
    <scope>NUCLEOTIDE SEQUENCE [LARGE SCALE GENOMIC DNA]</scope>
</reference>
<reference evidence="2" key="5">
    <citation type="submission" date="2025-09" db="UniProtKB">
        <authorList>
            <consortium name="Ensembl"/>
        </authorList>
    </citation>
    <scope>IDENTIFICATION</scope>
</reference>
<keyword evidence="1" id="KW-0812">Transmembrane</keyword>
<reference evidence="2" key="4">
    <citation type="submission" date="2025-08" db="UniProtKB">
        <authorList>
            <consortium name="Ensembl"/>
        </authorList>
    </citation>
    <scope>IDENTIFICATION</scope>
</reference>
<evidence type="ECO:0000313" key="2">
    <source>
        <dbReference type="Ensembl" id="ENSCMIP00000000268.1"/>
    </source>
</evidence>
<proteinExistence type="predicted"/>
<dbReference type="InParanoid" id="A0A4W3GAV5"/>
<dbReference type="AlphaFoldDB" id="A0A4W3GAV5"/>
<accession>A0A4W3GAV5</accession>
<keyword evidence="3" id="KW-1185">Reference proteome</keyword>
<protein>
    <submittedName>
        <fullName evidence="2">Uncharacterized protein</fullName>
    </submittedName>
</protein>
<keyword evidence="1" id="KW-0472">Membrane</keyword>
<organism evidence="2 3">
    <name type="scientific">Callorhinchus milii</name>
    <name type="common">Ghost shark</name>
    <dbReference type="NCBI Taxonomy" id="7868"/>
    <lineage>
        <taxon>Eukaryota</taxon>
        <taxon>Metazoa</taxon>
        <taxon>Chordata</taxon>
        <taxon>Craniata</taxon>
        <taxon>Vertebrata</taxon>
        <taxon>Chondrichthyes</taxon>
        <taxon>Holocephali</taxon>
        <taxon>Chimaeriformes</taxon>
        <taxon>Callorhinchidae</taxon>
        <taxon>Callorhinchus</taxon>
    </lineage>
</organism>
<sequence>CDVKNPPDIKGNPSDVHLTVYDRVPPVGAGVIAGAIIGTFLGVILLVVGAVYLLRYIIRQRQMRGIVLSKGAR</sequence>
<name>A0A4W3GAV5_CALMI</name>
<evidence type="ECO:0000256" key="1">
    <source>
        <dbReference type="SAM" id="Phobius"/>
    </source>
</evidence>
<evidence type="ECO:0000313" key="3">
    <source>
        <dbReference type="Proteomes" id="UP000314986"/>
    </source>
</evidence>